<keyword evidence="2" id="KW-0472">Membrane</keyword>
<keyword evidence="2" id="KW-0812">Transmembrane</keyword>
<sequence length="435" mass="45607">MLAEIKGRVQDAAAHTPAARRTRIDRVVGAAVAAILALGLGSAGAAFAFGILPQAPEDDPMVEPSTRPTASATPERTFPVETAPPAPDPGPTPRIGLTCDDLVDTTALVAFLGDAGQPLAGPATPSTVPASAGSSPADRAVTEQLGALECSWWSETDDPAAADAGRQTVSLRVLPEGIDEAIRYVDTYQLRDPTYGSNVQGPRCVSAGGIGVGYCELFGVIGSNWVELYAVGIVAADVSDEELRASFRALTDPLVERLGDASIADRWVPRAPSPVAASGCDTIAPSEAIAPLVGVAELRVAEMSDGPRVGQYWYAKNQLGARHCTLYVDGDVGFGSIGVLPNGAWATSRYEAAWVSDGAATIELPGASNGSGLLRCDEPRFECRLDFTVGDDWVSIIVPPAPHDEEWYREPFERTRTNIVAIATIVAERIAAMSK</sequence>
<evidence type="ECO:0000313" key="4">
    <source>
        <dbReference type="Proteomes" id="UP000325243"/>
    </source>
</evidence>
<evidence type="ECO:0000256" key="1">
    <source>
        <dbReference type="SAM" id="MobiDB-lite"/>
    </source>
</evidence>
<dbReference type="Proteomes" id="UP000325243">
    <property type="component" value="Unassembled WGS sequence"/>
</dbReference>
<comment type="caution">
    <text evidence="3">The sequence shown here is derived from an EMBL/GenBank/DDBJ whole genome shotgun (WGS) entry which is preliminary data.</text>
</comment>
<proteinExistence type="predicted"/>
<dbReference type="EMBL" id="VSSB01000002">
    <property type="protein sequence ID" value="TYL51140.1"/>
    <property type="molecule type" value="Genomic_DNA"/>
</dbReference>
<name>A0A5S4V3Q5_9MICO</name>
<protein>
    <recommendedName>
        <fullName evidence="5">DUF3558 domain-containing protein</fullName>
    </recommendedName>
</protein>
<feature type="transmembrane region" description="Helical" evidence="2">
    <location>
        <begin position="27"/>
        <end position="52"/>
    </location>
</feature>
<keyword evidence="2" id="KW-1133">Transmembrane helix</keyword>
<dbReference type="RefSeq" id="WP_148735234.1">
    <property type="nucleotide sequence ID" value="NZ_VSSB01000002.1"/>
</dbReference>
<gene>
    <name evidence="3" type="ORF">FYC51_18655</name>
</gene>
<reference evidence="3 4" key="1">
    <citation type="submission" date="2019-08" db="EMBL/GenBank/DDBJ databases">
        <authorList>
            <person name="Hu J."/>
        </authorList>
    </citation>
    <scope>NUCLEOTIDE SEQUENCE [LARGE SCALE GENOMIC DNA]</scope>
    <source>
        <strain evidence="3 4">NEAU-184</strain>
    </source>
</reference>
<organism evidence="3 4">
    <name type="scientific">Agromyces mariniharenae</name>
    <dbReference type="NCBI Taxonomy" id="2604423"/>
    <lineage>
        <taxon>Bacteria</taxon>
        <taxon>Bacillati</taxon>
        <taxon>Actinomycetota</taxon>
        <taxon>Actinomycetes</taxon>
        <taxon>Micrococcales</taxon>
        <taxon>Microbacteriaceae</taxon>
        <taxon>Agromyces</taxon>
    </lineage>
</organism>
<evidence type="ECO:0000256" key="2">
    <source>
        <dbReference type="SAM" id="Phobius"/>
    </source>
</evidence>
<keyword evidence="4" id="KW-1185">Reference proteome</keyword>
<evidence type="ECO:0008006" key="5">
    <source>
        <dbReference type="Google" id="ProtNLM"/>
    </source>
</evidence>
<evidence type="ECO:0000313" key="3">
    <source>
        <dbReference type="EMBL" id="TYL51140.1"/>
    </source>
</evidence>
<dbReference type="AlphaFoldDB" id="A0A5S4V3Q5"/>
<feature type="region of interest" description="Disordered" evidence="1">
    <location>
        <begin position="58"/>
        <end position="91"/>
    </location>
</feature>
<feature type="compositionally biased region" description="Pro residues" evidence="1">
    <location>
        <begin position="82"/>
        <end position="91"/>
    </location>
</feature>
<accession>A0A5S4V3Q5</accession>